<evidence type="ECO:0000313" key="4">
    <source>
        <dbReference type="Proteomes" id="UP000053326"/>
    </source>
</evidence>
<organism evidence="3 4">
    <name type="scientific">Thermacetogenium phaeum</name>
    <dbReference type="NCBI Taxonomy" id="85874"/>
    <lineage>
        <taxon>Bacteria</taxon>
        <taxon>Bacillati</taxon>
        <taxon>Bacillota</taxon>
        <taxon>Clostridia</taxon>
        <taxon>Thermoanaerobacterales</taxon>
        <taxon>Thermoanaerobacteraceae</taxon>
        <taxon>Thermacetogenium</taxon>
    </lineage>
</organism>
<dbReference type="EMBL" id="LGFO01000086">
    <property type="protein sequence ID" value="KUK36493.1"/>
    <property type="molecule type" value="Genomic_DNA"/>
</dbReference>
<dbReference type="InterPro" id="IPR023753">
    <property type="entry name" value="FAD/NAD-binding_dom"/>
</dbReference>
<comment type="caution">
    <text evidence="3">The sequence shown here is derived from an EMBL/GenBank/DDBJ whole genome shotgun (WGS) entry which is preliminary data.</text>
</comment>
<feature type="domain" description="Digeranylgeranylglycerophospholipid reductase catalytic" evidence="2">
    <location>
        <begin position="181"/>
        <end position="225"/>
    </location>
</feature>
<dbReference type="GO" id="GO:0016491">
    <property type="term" value="F:oxidoreductase activity"/>
    <property type="evidence" value="ECO:0007669"/>
    <property type="project" value="InterPro"/>
</dbReference>
<reference evidence="4" key="1">
    <citation type="journal article" date="2015" name="MBio">
        <title>Genome-Resolved Metagenomic Analysis Reveals Roles for Candidate Phyla and Other Microbial Community Members in Biogeochemical Transformations in Oil Reservoirs.</title>
        <authorList>
            <person name="Hu P."/>
            <person name="Tom L."/>
            <person name="Singh A."/>
            <person name="Thomas B.C."/>
            <person name="Baker B.J."/>
            <person name="Piceno Y.M."/>
            <person name="Andersen G.L."/>
            <person name="Banfield J.F."/>
        </authorList>
    </citation>
    <scope>NUCLEOTIDE SEQUENCE [LARGE SCALE GENOMIC DNA]</scope>
</reference>
<evidence type="ECO:0000259" key="1">
    <source>
        <dbReference type="Pfam" id="PF07992"/>
    </source>
</evidence>
<dbReference type="Pfam" id="PF22578">
    <property type="entry name" value="GGR_cat"/>
    <property type="match status" value="1"/>
</dbReference>
<dbReference type="Gene3D" id="3.50.50.60">
    <property type="entry name" value="FAD/NAD(P)-binding domain"/>
    <property type="match status" value="1"/>
</dbReference>
<sequence>MPASRVCVIGGGPAGLAAALEGARLGLDVDLFERNRIGENIRCAEGFYDSLQILGKPPVGMRFKVNESILKVNREYRVDCRRIALWMIDRGEWQRHLAGQARKAGARIVENTRISADDLDELQKSYDWVIDAGGAPSVTSIKYGFRYYYRRCGASTAQYVIKGDFSHLDKRLKFVLLPHYEGYYWIFPKGREIANVGVGSFLPGGEGVGWGEALWQRLDRFIAQEGIKGTILGKHGGIIPIRVLEQLTYRNILLVGDAAGCASPLHGGGIDAALITGRLAARWIAAGCRGDFSEEVRRLLQPKWEVERRLCKIWRGLDREALDDLAGLIAGEYGRVGFRGMLRRFPLLLRNFGTCRRFLAGLTRGQW</sequence>
<dbReference type="PANTHER" id="PTHR42685">
    <property type="entry name" value="GERANYLGERANYL DIPHOSPHATE REDUCTASE"/>
    <property type="match status" value="1"/>
</dbReference>
<evidence type="ECO:0000313" key="3">
    <source>
        <dbReference type="EMBL" id="KUK36493.1"/>
    </source>
</evidence>
<protein>
    <submittedName>
        <fullName evidence="3">Digeranylgeranylglycerophospholipid reductase BchP</fullName>
    </submittedName>
</protein>
<dbReference type="Pfam" id="PF07992">
    <property type="entry name" value="Pyr_redox_2"/>
    <property type="match status" value="1"/>
</dbReference>
<dbReference type="PANTHER" id="PTHR42685:SF22">
    <property type="entry name" value="CONDITIONED MEDIUM FACTOR RECEPTOR 1"/>
    <property type="match status" value="1"/>
</dbReference>
<name>A0A101FG87_9THEO</name>
<dbReference type="InterPro" id="IPR036188">
    <property type="entry name" value="FAD/NAD-bd_sf"/>
</dbReference>
<dbReference type="InterPro" id="IPR054715">
    <property type="entry name" value="GGR_cat"/>
</dbReference>
<evidence type="ECO:0000259" key="2">
    <source>
        <dbReference type="Pfam" id="PF22578"/>
    </source>
</evidence>
<accession>A0A101FG87</accession>
<dbReference type="InterPro" id="IPR050407">
    <property type="entry name" value="Geranylgeranyl_reductase"/>
</dbReference>
<dbReference type="PRINTS" id="PR00420">
    <property type="entry name" value="RNGMNOXGNASE"/>
</dbReference>
<proteinExistence type="predicted"/>
<dbReference type="SUPFAM" id="SSF51905">
    <property type="entry name" value="FAD/NAD(P)-binding domain"/>
    <property type="match status" value="1"/>
</dbReference>
<gene>
    <name evidence="3" type="ORF">XD66_0799</name>
</gene>
<dbReference type="AlphaFoldDB" id="A0A101FG87"/>
<dbReference type="Proteomes" id="UP000053326">
    <property type="component" value="Unassembled WGS sequence"/>
</dbReference>
<feature type="domain" description="FAD/NAD(P)-binding" evidence="1">
    <location>
        <begin position="5"/>
        <end position="44"/>
    </location>
</feature>